<evidence type="ECO:0000256" key="3">
    <source>
        <dbReference type="ARBA" id="ARBA00022527"/>
    </source>
</evidence>
<dbReference type="GO" id="GO:0004674">
    <property type="term" value="F:protein serine/threonine kinase activity"/>
    <property type="evidence" value="ECO:0007669"/>
    <property type="project" value="UniProtKB-KW"/>
</dbReference>
<keyword evidence="5" id="KW-0418">Kinase</keyword>
<dbReference type="GO" id="GO:0070374">
    <property type="term" value="P:positive regulation of ERK1 and ERK2 cascade"/>
    <property type="evidence" value="ECO:0007669"/>
    <property type="project" value="TreeGrafter"/>
</dbReference>
<evidence type="ECO:0000313" key="6">
    <source>
        <dbReference type="EMBL" id="KAH9637821.1"/>
    </source>
</evidence>
<dbReference type="PANTHER" id="PTHR46392">
    <property type="entry name" value="DUAL SERINE/THREONINE AND TYROSINE PROTEIN KINASE"/>
    <property type="match status" value="1"/>
</dbReference>
<keyword evidence="3" id="KW-0723">Serine/threonine-protein kinase</keyword>
<dbReference type="GO" id="GO:0045743">
    <property type="term" value="P:positive regulation of fibroblast growth factor receptor signaling pathway"/>
    <property type="evidence" value="ECO:0007669"/>
    <property type="project" value="TreeGrafter"/>
</dbReference>
<dbReference type="InterPro" id="IPR051302">
    <property type="entry name" value="Dual_SerThr-Tyr_Kinase"/>
</dbReference>
<keyword evidence="2" id="KW-0963">Cytoplasm</keyword>
<keyword evidence="4" id="KW-0808">Transferase</keyword>
<evidence type="ECO:0000256" key="5">
    <source>
        <dbReference type="ARBA" id="ARBA00022777"/>
    </source>
</evidence>
<protein>
    <submittedName>
        <fullName evidence="6">Uncharacterized protein</fullName>
    </submittedName>
</protein>
<comment type="subcellular location">
    <subcellularLocation>
        <location evidence="1">Cytoplasm</location>
    </subcellularLocation>
</comment>
<dbReference type="EMBL" id="JACEFF010000436">
    <property type="protein sequence ID" value="KAH9637821.1"/>
    <property type="molecule type" value="Genomic_DNA"/>
</dbReference>
<evidence type="ECO:0000256" key="1">
    <source>
        <dbReference type="ARBA" id="ARBA00004496"/>
    </source>
</evidence>
<dbReference type="PANTHER" id="PTHR46392:SF1">
    <property type="entry name" value="DUAL SERINE_THREONINE AND TYROSINE PROTEIN KINASE"/>
    <property type="match status" value="1"/>
</dbReference>
<evidence type="ECO:0000256" key="2">
    <source>
        <dbReference type="ARBA" id="ARBA00022490"/>
    </source>
</evidence>
<accession>A0A922MJV0</accession>
<comment type="caution">
    <text evidence="6">The sequence shown here is derived from an EMBL/GenBank/DDBJ whole genome shotgun (WGS) entry which is preliminary data.</text>
</comment>
<sequence>MCGGNNEVCPRRLRLGGGGAAESCCPLSAAWRRRVAHAALHQLAPHRLARLISAQVHTTCSLTHLHTADSCWRRTASPGSSPHRYTLLAHSLTYGGQLLAPHRLARLISAQVHTTCSLTHLHTADSCWRRTASPGSSPHRYTLLAHSLTYGGQLLAPHRLARLISAQVHTTCSLTYIRRTVAGAAPPRQAHLRTGTHYLLTHLHTADSCWRRTASPGSSPHRYTLLAHSLTYGGQLLAPHRLARLISAQVHTTCSLTYIRRTVAGAAPPRQAHLRTGTHYLLTRTYGGQLLAPHRLARLISAQVHTTCSLTYIRRTVAGAAPPRQAHLRTGTHYLSLTYGGQLLAPHRLARLISAQVHTTCSLTHLHTADSCWRRTASPGSSPHRYTLLAHSLTYGGQLLAPHRLARLISAQVHTTCSLTHLHTADSCWRRTASPGSSPHRYTLLAHSLTYGGQLLARTASPGSSPHRLISARRTVAGAAPPRQAHLRTTHTTCSLTYIRRTVAGAAPPRQAHLRTGTHYLLTHSHTYGGQLLAPHRLARLISAQVHTTCSLTHLHTADSCWRRTASPGSSPHRYTLLAHSLTYGGQLLAPHRLARLISAQVHTTCSLTHLHTADSCWRRTASPGSSPHRYTLLAHSLTYGGQLLAPHRLARLISAQVHTTCSLTHLHTADSCWRRTASPGSSPHRYTLLAHSLTYGGQLLAPHRLARLISAQVHTTADLLTQAHLHTADSCWRRTASPGSSPHRYTLLAHSLTYGGQLLAPHRLARLISAQVHTTCSLTYIRRTVAGAAPPRQAHLRTGTHYLLTHSLTYGGQLLAPHRLARLISAQVHTTCSLTHLHTADSCWRRTASPGSSPHRYTLLAHSLTYGGQLLAPHRLARLISAQVHTTCSLTYIRRTVAGAAPPRQAHLRTGTHYLLTHSLTYGGQLLAPHRLARLISAQVHTTCSLTYIRRTVAGAAPPRQAHLRTGTHYLLTHSLTYGGQLLAPHRLARLISAQVHTTCSLTLTYGGQLLAPHRLQAHLRTGTHYCSHSLTYGGQLLAPHRLARLISAQVHTTCSLTYIRRTVAGAAPPRQAHLRTGTHYLLTHLHTADSCWRRTASPGSSPHRYTLLAHTTYIRRTVAGAAPPRQAHLRTGTHYLLTHLHTADSCWRRTASPGSSPHRYTLLAHSLTYIRRTVAGAAPPRQAHLRTGHYLLTHLHTADSCWRRTASPGSSPHRYTLLAHSLTYGGQLLAPHRLARLISAQVHTTCSHLHTADSCWRRTASPGSSPHRYTLLAHSLTYGGQLLAPHRLARLISAQVHTTCSLTHLHTADSCWRRTASPGSSPHRYTLLAHSLTYGGQLLAPHRLARLISAQVHTTCSLTHLHTADSCWRRTASPGSSPHRYTLLAHSLTYIRRTVAGAAPPRQAHLRTGTHYLLTHSLTYGGQLLAPHRLARLISAQVHTTCSLTYIRRTVAGAAPPRQAHLRTGTHYLLTHLHTADSCWRRTASPGSSPHRYTLLAHSLTYIRRTVAGAAPPRQAHLRTGTHYLLTHLHTADSCWRRTASPGSSPHRYTLLAHSLTYIRRTVAGAAPPRQAHLRTGTHYLLTHSLTYGGQLLAPHRLARLISAQVHTTCSLTYIRRTVAGAAPPRQAHLRTGTHYLLTHLHTADSCWRRTASPGSSPHRYTLLAHSLTYIRRTVAGAAPPRQAHLRTGSLCSPHGGQLWRRTASPGSSPHRYTLLTHGIRRTVAGAHRLARLISAQVHTTCSLTYIRRTVAGAAPPRQAHLRTGTHYLLTHSLTADSCWRRTASPGSSPHRYTLLAHSLTYIRRTVAGAAPPRQAHLRTGTHYLLTHLHTADSCWRRTASPGSSPHRYTLLAHSLTYIRRTVAGAAPPRQAHLRTGTHYLLTGTADTGAAPPRQAHLRTGTHYLLTHLHTADSCWRRTASPGSSPHRYTLLAHSLTYGGQLLAPHRLARLISAQVHTTCSLTYIRRTVAGAAPPRQAHLRTGTHYLLTHLHTADSCWRRTASPGSSPHRYTLLAHSLTYIRRTVAGAAPPRQAHLRTGTHYLLTHLHTADSCWRHRLARLISAQVHTTCSLTHLHTADSCWRRTASPGSSPHRYTLLAHSLTYIRRTVAGAAPPRQAHLRTGTHYLLTHLHTADSCWRRTASPGSSPHRYTLLAHSLTYGGQLLAPHRLARLISAQVHTTCSLTYIRRTVAGAAPPRQAHLRTGTHYLLTHSLTYGGQLLAPHRLARLISAQVHTTCSLTYIRRTVAGAAPPRQAHLRTGTHYLLTHLHTADSCWRRTASPGSSPHRYTLLAHSLTYGGQLLAPHRLARLISAQVHTTCSLTYIRRTVAGAAPPRQAHLRTGTHYLLTTYIRRTVAGGQLPGSSPHRYTPCSLARLIWRRTASPGHTLLAHSLTYGGQLLAPHRLARLISAQVHTTCSLTYIRRTVAGAAPPRQAHLRTGTHYLLTHLHTADSCWRRTASPGSSPHRYTLLAHSLTYGGQLLAPHRLARLISAQVHTTCSLTHLHTADSCWRRTASPGSSPHRYTLLAHSLTYGGQLLAPHRLARLISAQVHTTCSLTHLHTADSCWRRTASPGSSPHRYTLLAHSLTYGGQLLAPHRLARLISAQILERLSMAHEKYQSALTSLEAVLAGRLHHTEDIKLAIRKKSIPAHPRIVRLFGSVVQRHSGAGPCVLLLQERRHRDLHAAVRAGLRFLARIRIARDIVEGTPFYLQGLPQNLRDLHAAVRAGLRFLARIRIARDIVEGTPFYLQGLPQNLRDLHAAVRAGLRFLARIRIARDIVEGTPFSHKTCATFARTPRQDTHRPSSKVRHYLQGLPQNRRPARRRAAGLRFLARIRIARDIVEGTPFYLQGLPQNLRDLHAAVRAGLRFLARIRIARDIVEGTPFYLQGLPQNLRDLHAAVRAGLRFLARIRIARDIVEGTPFYLQGLPQNLRDLHAAVRAGLRFLARIRIARDIVEGTPFYLQGLPQNLRDLHAAVRAGLRFLARIRIARDIVEGTPFYLQGLPQNLRDLHAAVRAGLRFLARIRIARDIVEGTPFYLQGLPQNLRDLHAAVRAGLRFLARIRIARDIVEGTPFYLQGLPQNLRDLHAAVRAGLRFLARIRIARDIVEGTPFYLQGLPQNLRDLHAAVRAGLRFLARIRIARDIVEGTPFYLQGLPQNLRDLHAAVRAGLRFLARIRIARDIVEGTCVLGTLSYLQRSRHSRIKNSCGVKSNEFLVLPAFKSPSLFQGLRPERLPHFTDECWEVMESCWASEPSQRALLGDVQTKLEKIHEMALSDTSLQEVGGTPVYEDSDNESLDMTGIDRPCIN</sequence>
<dbReference type="GO" id="GO:0005737">
    <property type="term" value="C:cytoplasm"/>
    <property type="evidence" value="ECO:0007669"/>
    <property type="project" value="UniProtKB-SubCell"/>
</dbReference>
<organism evidence="6 7">
    <name type="scientific">Spodoptera exigua</name>
    <name type="common">Beet armyworm</name>
    <name type="synonym">Noctua fulgens</name>
    <dbReference type="NCBI Taxonomy" id="7107"/>
    <lineage>
        <taxon>Eukaryota</taxon>
        <taxon>Metazoa</taxon>
        <taxon>Ecdysozoa</taxon>
        <taxon>Arthropoda</taxon>
        <taxon>Hexapoda</taxon>
        <taxon>Insecta</taxon>
        <taxon>Pterygota</taxon>
        <taxon>Neoptera</taxon>
        <taxon>Endopterygota</taxon>
        <taxon>Lepidoptera</taxon>
        <taxon>Glossata</taxon>
        <taxon>Ditrysia</taxon>
        <taxon>Noctuoidea</taxon>
        <taxon>Noctuidae</taxon>
        <taxon>Amphipyrinae</taxon>
        <taxon>Spodoptera</taxon>
    </lineage>
</organism>
<dbReference type="Proteomes" id="UP000814243">
    <property type="component" value="Unassembled WGS sequence"/>
</dbReference>
<proteinExistence type="predicted"/>
<dbReference type="GO" id="GO:0043066">
    <property type="term" value="P:negative regulation of apoptotic process"/>
    <property type="evidence" value="ECO:0007669"/>
    <property type="project" value="TreeGrafter"/>
</dbReference>
<dbReference type="GO" id="GO:0044344">
    <property type="term" value="P:cellular response to fibroblast growth factor stimulus"/>
    <property type="evidence" value="ECO:0007669"/>
    <property type="project" value="TreeGrafter"/>
</dbReference>
<name>A0A922MJV0_SPOEX</name>
<evidence type="ECO:0000313" key="7">
    <source>
        <dbReference type="Proteomes" id="UP000814243"/>
    </source>
</evidence>
<reference evidence="6" key="1">
    <citation type="journal article" date="2021" name="G3 (Bethesda)">
        <title>Genome and transcriptome analysis of the beet armyworm Spodoptera exigua reveals targets for pest control. .</title>
        <authorList>
            <person name="Simon S."/>
            <person name="Breeschoten T."/>
            <person name="Jansen H.J."/>
            <person name="Dirks R.P."/>
            <person name="Schranz M.E."/>
            <person name="Ros V.I.D."/>
        </authorList>
    </citation>
    <scope>NUCLEOTIDE SEQUENCE</scope>
    <source>
        <strain evidence="6">TB_SE_WUR_2020</strain>
    </source>
</reference>
<gene>
    <name evidence="6" type="ORF">HF086_017599</name>
</gene>
<evidence type="ECO:0000256" key="4">
    <source>
        <dbReference type="ARBA" id="ARBA00022679"/>
    </source>
</evidence>